<feature type="active site" description="GMP-histidine intermediate" evidence="9">
    <location>
        <position position="287"/>
    </location>
</feature>
<feature type="binding site" evidence="11">
    <location>
        <position position="129"/>
    </location>
    <ligand>
        <name>Mn(2+)</name>
        <dbReference type="ChEBI" id="CHEBI:29035"/>
        <label>1</label>
    </ligand>
</feature>
<name>I3Y686_THIV6</name>
<sequence>MTAFYRLIASQETWIEGEALRQLEQTAALPGMRAAVGLPDLHPGKGYPIGAAFLSERIYPALVGNDIGCGMALWQTDLPTRKFKPARAAERLQGLEGPWDGDLAAWRAARDLAPTDFDTALGTIGGGNHFAELQAVETVLDATAFAGLELDSDRVLLLVHSGSRGLGEAILRGAIDSQGHQGLDPEAPPARDYLGRHDQALRWADANRRLIAERLLDALGADAERRLDVWHNLVQPVDWHGERLWLHRKGAAPADRGPVVIPGSRGSLSYLVQPSAESDLSLRSLAHGAGRKWKRGEARGRLSARQRPEDLRTTALGGQVICEDKELLYDEAPESYKGIERVIADLVEAGLCTVIATLRPVLTYKMRQSAHRQSGARKIDRRRS</sequence>
<evidence type="ECO:0000256" key="7">
    <source>
        <dbReference type="ARBA" id="ARBA00023211"/>
    </source>
</evidence>
<dbReference type="HOGENOM" id="CLU_022279_3_0_6"/>
<feature type="binding site" evidence="11">
    <location>
        <position position="160"/>
    </location>
    <ligand>
        <name>Mn(2+)</name>
        <dbReference type="ChEBI" id="CHEBI:29035"/>
        <label>2</label>
    </ligand>
</feature>
<dbReference type="OrthoDB" id="9802323at2"/>
<dbReference type="InterPro" id="IPR017510">
    <property type="entry name" value="RtcB2"/>
</dbReference>
<dbReference type="KEGG" id="tvi:Thivi_0437"/>
<evidence type="ECO:0000256" key="2">
    <source>
        <dbReference type="ARBA" id="ARBA00022598"/>
    </source>
</evidence>
<keyword evidence="7 11" id="KW-0464">Manganese</keyword>
<keyword evidence="6 10" id="KW-0342">GTP-binding</keyword>
<dbReference type="PANTHER" id="PTHR11118">
    <property type="entry name" value="RNA-SPLICING LIGASE RTCB HOMOLOG"/>
    <property type="match status" value="1"/>
</dbReference>
<reference evidence="12 13" key="1">
    <citation type="submission" date="2012-06" db="EMBL/GenBank/DDBJ databases">
        <title>Complete sequence of Thiocystis violascens DSM 198.</title>
        <authorList>
            <consortium name="US DOE Joint Genome Institute"/>
            <person name="Lucas S."/>
            <person name="Han J."/>
            <person name="Lapidus A."/>
            <person name="Cheng J.-F."/>
            <person name="Goodwin L."/>
            <person name="Pitluck S."/>
            <person name="Peters L."/>
            <person name="Ovchinnikova G."/>
            <person name="Teshima H."/>
            <person name="Detter J.C."/>
            <person name="Han C."/>
            <person name="Tapia R."/>
            <person name="Land M."/>
            <person name="Hauser L."/>
            <person name="Kyrpides N."/>
            <person name="Ivanova N."/>
            <person name="Pagani I."/>
            <person name="Vogl K."/>
            <person name="Liu Z."/>
            <person name="Frigaard N.-U."/>
            <person name="Bryant D."/>
            <person name="Woyke T."/>
        </authorList>
    </citation>
    <scope>NUCLEOTIDE SEQUENCE [LARGE SCALE GENOMIC DNA]</scope>
    <source>
        <strain evidence="13">ATCC 17096 / DSM 198 / 6111</strain>
    </source>
</reference>
<dbReference type="InterPro" id="IPR001233">
    <property type="entry name" value="RtcB"/>
</dbReference>
<dbReference type="STRING" id="765911.Thivi_0437"/>
<evidence type="ECO:0000256" key="9">
    <source>
        <dbReference type="PIRSR" id="PIRSR601233-1"/>
    </source>
</evidence>
<dbReference type="NCBIfam" id="NF007153">
    <property type="entry name" value="PRK09588.1"/>
    <property type="match status" value="1"/>
</dbReference>
<keyword evidence="2" id="KW-0436">Ligase</keyword>
<evidence type="ECO:0000313" key="13">
    <source>
        <dbReference type="Proteomes" id="UP000006062"/>
    </source>
</evidence>
<dbReference type="AlphaFoldDB" id="I3Y686"/>
<comment type="catalytic activity">
    <reaction evidence="8">
        <text>a 3'-end 3'-phospho-ribonucleotide-RNA + a 5'-end dephospho-ribonucleoside-RNA + GTP = a ribonucleotidyl-ribonucleotide-RNA + GMP + diphosphate</text>
        <dbReference type="Rhea" id="RHEA:68076"/>
        <dbReference type="Rhea" id="RHEA-COMP:10463"/>
        <dbReference type="Rhea" id="RHEA-COMP:13936"/>
        <dbReference type="Rhea" id="RHEA-COMP:17355"/>
        <dbReference type="ChEBI" id="CHEBI:33019"/>
        <dbReference type="ChEBI" id="CHEBI:37565"/>
        <dbReference type="ChEBI" id="CHEBI:58115"/>
        <dbReference type="ChEBI" id="CHEBI:83062"/>
        <dbReference type="ChEBI" id="CHEBI:138284"/>
        <dbReference type="ChEBI" id="CHEBI:173118"/>
        <dbReference type="EC" id="6.5.1.8"/>
    </reaction>
</comment>
<dbReference type="InterPro" id="IPR036025">
    <property type="entry name" value="RtcB-like_sf"/>
</dbReference>
<dbReference type="GO" id="GO:0042245">
    <property type="term" value="P:RNA repair"/>
    <property type="evidence" value="ECO:0007669"/>
    <property type="project" value="UniProtKB-KW"/>
</dbReference>
<protein>
    <recommendedName>
        <fullName evidence="1">3'-phosphate/5'-hydroxy nucleic acid ligase</fullName>
        <ecNumber evidence="1">6.5.1.8</ecNumber>
    </recommendedName>
</protein>
<feature type="binding site" evidence="10">
    <location>
        <position position="269"/>
    </location>
    <ligand>
        <name>GMP</name>
        <dbReference type="ChEBI" id="CHEBI:58115"/>
    </ligand>
</feature>
<dbReference type="Pfam" id="PF01139">
    <property type="entry name" value="RtcB"/>
    <property type="match status" value="2"/>
</dbReference>
<evidence type="ECO:0000256" key="4">
    <source>
        <dbReference type="ARBA" id="ARBA00022741"/>
    </source>
</evidence>
<dbReference type="GO" id="GO:0170057">
    <property type="term" value="F:RNA ligase (GTP) activity"/>
    <property type="evidence" value="ECO:0007669"/>
    <property type="project" value="UniProtKB-EC"/>
</dbReference>
<feature type="binding site" evidence="11">
    <location>
        <position position="66"/>
    </location>
    <ligand>
        <name>Mn(2+)</name>
        <dbReference type="ChEBI" id="CHEBI:29035"/>
        <label>1</label>
    </ligand>
</feature>
<feature type="binding site" evidence="10">
    <location>
        <begin position="128"/>
        <end position="132"/>
    </location>
    <ligand>
        <name>GMP</name>
        <dbReference type="ChEBI" id="CHEBI:58115"/>
    </ligand>
</feature>
<dbReference type="EMBL" id="CP003154">
    <property type="protein sequence ID" value="AFL72504.1"/>
    <property type="molecule type" value="Genomic_DNA"/>
</dbReference>
<evidence type="ECO:0000256" key="5">
    <source>
        <dbReference type="ARBA" id="ARBA00022800"/>
    </source>
</evidence>
<evidence type="ECO:0000256" key="10">
    <source>
        <dbReference type="PIRSR" id="PIRSR601233-2"/>
    </source>
</evidence>
<dbReference type="NCBIfam" id="TIGR03073">
    <property type="entry name" value="release_rtcB"/>
    <property type="match status" value="1"/>
</dbReference>
<dbReference type="Gene3D" id="3.90.1860.10">
    <property type="entry name" value="tRNA-splicing ligase RtcB"/>
    <property type="match status" value="1"/>
</dbReference>
<feature type="binding site" evidence="10">
    <location>
        <begin position="231"/>
        <end position="232"/>
    </location>
    <ligand>
        <name>GMP</name>
        <dbReference type="ChEBI" id="CHEBI:58115"/>
    </ligand>
</feature>
<gene>
    <name evidence="12" type="ordered locus">Thivi_0437</name>
</gene>
<dbReference type="GO" id="GO:0006396">
    <property type="term" value="P:RNA processing"/>
    <property type="evidence" value="ECO:0007669"/>
    <property type="project" value="InterPro"/>
</dbReference>
<evidence type="ECO:0000313" key="12">
    <source>
        <dbReference type="EMBL" id="AFL72504.1"/>
    </source>
</evidence>
<keyword evidence="3 11" id="KW-0479">Metal-binding</keyword>
<comment type="cofactor">
    <cofactor evidence="11">
        <name>Mn(2+)</name>
        <dbReference type="ChEBI" id="CHEBI:29035"/>
    </cofactor>
    <text evidence="11">Binds 2 manganese ions per subunit.</text>
</comment>
<feature type="binding site" evidence="10">
    <location>
        <begin position="287"/>
        <end position="290"/>
    </location>
    <ligand>
        <name>GMP</name>
        <dbReference type="ChEBI" id="CHEBI:58115"/>
    </ligand>
</feature>
<dbReference type="GO" id="GO:0005525">
    <property type="term" value="F:GTP binding"/>
    <property type="evidence" value="ECO:0007669"/>
    <property type="project" value="UniProtKB-KW"/>
</dbReference>
<keyword evidence="5" id="KW-0692">RNA repair</keyword>
<dbReference type="GO" id="GO:0046872">
    <property type="term" value="F:metal ion binding"/>
    <property type="evidence" value="ECO:0007669"/>
    <property type="project" value="UniProtKB-KW"/>
</dbReference>
<evidence type="ECO:0000256" key="1">
    <source>
        <dbReference type="ARBA" id="ARBA00012726"/>
    </source>
</evidence>
<feature type="binding site" evidence="11">
    <location>
        <position position="231"/>
    </location>
    <ligand>
        <name>Mn(2+)</name>
        <dbReference type="ChEBI" id="CHEBI:29035"/>
        <label>2</label>
    </ligand>
</feature>
<dbReference type="EC" id="6.5.1.8" evidence="1"/>
<accession>I3Y686</accession>
<evidence type="ECO:0000256" key="6">
    <source>
        <dbReference type="ARBA" id="ARBA00023134"/>
    </source>
</evidence>
<keyword evidence="13" id="KW-1185">Reference proteome</keyword>
<dbReference type="Proteomes" id="UP000006062">
    <property type="component" value="Chromosome"/>
</dbReference>
<dbReference type="PANTHER" id="PTHR11118:SF1">
    <property type="entry name" value="RNA-SPLICING LIGASE RTCB HOMOLOG"/>
    <property type="match status" value="1"/>
</dbReference>
<evidence type="ECO:0000256" key="11">
    <source>
        <dbReference type="PIRSR" id="PIRSR601233-3"/>
    </source>
</evidence>
<evidence type="ECO:0000256" key="8">
    <source>
        <dbReference type="ARBA" id="ARBA00047746"/>
    </source>
</evidence>
<keyword evidence="4 10" id="KW-0547">Nucleotide-binding</keyword>
<dbReference type="GO" id="GO:0003972">
    <property type="term" value="F:RNA ligase (ATP) activity"/>
    <property type="evidence" value="ECO:0007669"/>
    <property type="project" value="TreeGrafter"/>
</dbReference>
<proteinExistence type="predicted"/>
<dbReference type="RefSeq" id="WP_014777005.1">
    <property type="nucleotide sequence ID" value="NC_018012.1"/>
</dbReference>
<dbReference type="eggNOG" id="COG1690">
    <property type="taxonomic scope" value="Bacteria"/>
</dbReference>
<organism evidence="12 13">
    <name type="scientific">Thiocystis violascens (strain ATCC 17096 / DSM 198 / 6111)</name>
    <name type="common">Chromatium violascens</name>
    <dbReference type="NCBI Taxonomy" id="765911"/>
    <lineage>
        <taxon>Bacteria</taxon>
        <taxon>Pseudomonadati</taxon>
        <taxon>Pseudomonadota</taxon>
        <taxon>Gammaproteobacteria</taxon>
        <taxon>Chromatiales</taxon>
        <taxon>Chromatiaceae</taxon>
        <taxon>Thiocystis</taxon>
    </lineage>
</organism>
<evidence type="ECO:0000256" key="3">
    <source>
        <dbReference type="ARBA" id="ARBA00022723"/>
    </source>
</evidence>
<dbReference type="SUPFAM" id="SSF103365">
    <property type="entry name" value="Hypothetical protein PH1602"/>
    <property type="match status" value="1"/>
</dbReference>